<accession>A0ABR3L192</accession>
<comment type="caution">
    <text evidence="1">The sequence shown here is derived from an EMBL/GenBank/DDBJ whole genome shotgun (WGS) entry which is preliminary data.</text>
</comment>
<sequence length="138" mass="14927">MPSVSNSLPPDGPWSITMIRPAPPMISGLTDLVIDPLEIFTRAARAKGTSLNREVLGFHCYSRSSVSHLHLDHTLSPHVLVLGSESTSPLSSPTPGVGHVPPSKLLDSPTLGVSLYRQGNGLLLRLGDVWRFFRAPRD</sequence>
<dbReference type="EMBL" id="JBEUSY010000032">
    <property type="protein sequence ID" value="KAL1246075.1"/>
    <property type="molecule type" value="Genomic_DNA"/>
</dbReference>
<keyword evidence="2" id="KW-1185">Reference proteome</keyword>
<name>A0ABR3L192_TRISP</name>
<evidence type="ECO:0000313" key="1">
    <source>
        <dbReference type="EMBL" id="KAL1246075.1"/>
    </source>
</evidence>
<reference evidence="1 2" key="1">
    <citation type="submission" date="2024-07" db="EMBL/GenBank/DDBJ databases">
        <title>Enhanced genomic and transcriptomic resources for Trichinella pseudospiralis and T. spiralis underpin the discovery of pronounced molecular differences between stages and species.</title>
        <authorList>
            <person name="Pasi K.K."/>
            <person name="La Rosa G."/>
            <person name="Gomez-Morales M.A."/>
            <person name="Tosini F."/>
            <person name="Sumanam S."/>
            <person name="Young N.D."/>
            <person name="Chang B.C."/>
            <person name="Robin G.B."/>
        </authorList>
    </citation>
    <scope>NUCLEOTIDE SEQUENCE [LARGE SCALE GENOMIC DNA]</scope>
    <source>
        <strain evidence="1">ISS534</strain>
    </source>
</reference>
<evidence type="ECO:0000313" key="2">
    <source>
        <dbReference type="Proteomes" id="UP001558632"/>
    </source>
</evidence>
<proteinExistence type="predicted"/>
<dbReference type="Proteomes" id="UP001558632">
    <property type="component" value="Unassembled WGS sequence"/>
</dbReference>
<organism evidence="1 2">
    <name type="scientific">Trichinella spiralis</name>
    <name type="common">Trichina worm</name>
    <dbReference type="NCBI Taxonomy" id="6334"/>
    <lineage>
        <taxon>Eukaryota</taxon>
        <taxon>Metazoa</taxon>
        <taxon>Ecdysozoa</taxon>
        <taxon>Nematoda</taxon>
        <taxon>Enoplea</taxon>
        <taxon>Dorylaimia</taxon>
        <taxon>Trichinellida</taxon>
        <taxon>Trichinellidae</taxon>
        <taxon>Trichinella</taxon>
    </lineage>
</organism>
<gene>
    <name evidence="1" type="ORF">TSPI_04324</name>
</gene>
<protein>
    <submittedName>
        <fullName evidence="1">Transcription activator of gluconeogenesis</fullName>
    </submittedName>
</protein>